<dbReference type="PANTHER" id="PTHR13769">
    <property type="entry name" value="APOLIPOPROTEIN B"/>
    <property type="match status" value="1"/>
</dbReference>
<dbReference type="SUPFAM" id="SSF56968">
    <property type="entry name" value="Lipovitellin-phosvitin complex, beta-sheet shell regions"/>
    <property type="match status" value="4"/>
</dbReference>
<reference evidence="10 11" key="1">
    <citation type="submission" date="2021-06" db="EMBL/GenBank/DDBJ databases">
        <title>Chromosome-level genome assembly of the red-tail catfish (Hemibagrus wyckioides).</title>
        <authorList>
            <person name="Shao F."/>
        </authorList>
    </citation>
    <scope>NUCLEOTIDE SEQUENCE [LARGE SCALE GENOMIC DNA]</scope>
    <source>
        <strain evidence="10">EC202008001</strain>
        <tissue evidence="10">Blood</tissue>
    </source>
</reference>
<dbReference type="SMART" id="SM00638">
    <property type="entry name" value="LPD_N"/>
    <property type="match status" value="1"/>
</dbReference>
<dbReference type="Gene3D" id="1.25.10.20">
    <property type="entry name" value="Vitellinogen, superhelical"/>
    <property type="match status" value="1"/>
</dbReference>
<dbReference type="GO" id="GO:0050750">
    <property type="term" value="F:low-density lipoprotein particle receptor binding"/>
    <property type="evidence" value="ECO:0007669"/>
    <property type="project" value="TreeGrafter"/>
</dbReference>
<evidence type="ECO:0000256" key="4">
    <source>
        <dbReference type="ARBA" id="ARBA00022729"/>
    </source>
</evidence>
<evidence type="ECO:0000256" key="3">
    <source>
        <dbReference type="ARBA" id="ARBA00022525"/>
    </source>
</evidence>
<dbReference type="Pfam" id="PF09172">
    <property type="entry name" value="Vit_open_b-sht"/>
    <property type="match status" value="2"/>
</dbReference>
<feature type="domain" description="Vitellogenin" evidence="9">
    <location>
        <begin position="33"/>
        <end position="659"/>
    </location>
</feature>
<comment type="caution">
    <text evidence="7">Lacks conserved residue(s) required for the propagation of feature annotation.</text>
</comment>
<comment type="caution">
    <text evidence="10">The sequence shown here is derived from an EMBL/GenBank/DDBJ whole genome shotgun (WGS) entry which is preliminary data.</text>
</comment>
<dbReference type="Gene3D" id="2.20.80.10">
    <property type="entry name" value="Lipovitellin-phosvitin complex, chain A, domain 4"/>
    <property type="match status" value="2"/>
</dbReference>
<feature type="chain" id="PRO_5038691738" description="Vitellogenin domain-containing protein" evidence="8">
    <location>
        <begin position="21"/>
        <end position="4950"/>
    </location>
</feature>
<protein>
    <recommendedName>
        <fullName evidence="9">Vitellogenin domain-containing protein</fullName>
    </recommendedName>
</protein>
<dbReference type="InterPro" id="IPR052418">
    <property type="entry name" value="Apolipoprotein_B"/>
</dbReference>
<dbReference type="Pfam" id="PF06448">
    <property type="entry name" value="DUF1081"/>
    <property type="match status" value="2"/>
</dbReference>
<feature type="domain" description="Vitellogenin" evidence="9">
    <location>
        <begin position="3523"/>
        <end position="4882"/>
    </location>
</feature>
<evidence type="ECO:0000256" key="1">
    <source>
        <dbReference type="ARBA" id="ARBA00004613"/>
    </source>
</evidence>
<evidence type="ECO:0000256" key="2">
    <source>
        <dbReference type="ARBA" id="ARBA00022448"/>
    </source>
</evidence>
<keyword evidence="4 8" id="KW-0732">Signal</keyword>
<organism evidence="10 11">
    <name type="scientific">Hemibagrus wyckioides</name>
    <dbReference type="NCBI Taxonomy" id="337641"/>
    <lineage>
        <taxon>Eukaryota</taxon>
        <taxon>Metazoa</taxon>
        <taxon>Chordata</taxon>
        <taxon>Craniata</taxon>
        <taxon>Vertebrata</taxon>
        <taxon>Euteleostomi</taxon>
        <taxon>Actinopterygii</taxon>
        <taxon>Neopterygii</taxon>
        <taxon>Teleostei</taxon>
        <taxon>Ostariophysi</taxon>
        <taxon>Siluriformes</taxon>
        <taxon>Bagridae</taxon>
        <taxon>Hemibagrus</taxon>
    </lineage>
</organism>
<dbReference type="GO" id="GO:0042953">
    <property type="term" value="P:lipoprotein transport"/>
    <property type="evidence" value="ECO:0007669"/>
    <property type="project" value="TreeGrafter"/>
</dbReference>
<evidence type="ECO:0000313" key="11">
    <source>
        <dbReference type="Proteomes" id="UP000824219"/>
    </source>
</evidence>
<dbReference type="GO" id="GO:0120020">
    <property type="term" value="F:cholesterol transfer activity"/>
    <property type="evidence" value="ECO:0007669"/>
    <property type="project" value="TreeGrafter"/>
</dbReference>
<keyword evidence="3" id="KW-0964">Secreted</keyword>
<evidence type="ECO:0000256" key="6">
    <source>
        <dbReference type="ARBA" id="ARBA00023180"/>
    </source>
</evidence>
<dbReference type="PANTHER" id="PTHR13769:SF5">
    <property type="entry name" value="APOLIPOPROTEIN B-100-RELATED"/>
    <property type="match status" value="1"/>
</dbReference>
<keyword evidence="5" id="KW-0445">Lipid transport</keyword>
<dbReference type="SMART" id="SM01169">
    <property type="entry name" value="DUF1943"/>
    <property type="match status" value="2"/>
</dbReference>
<feature type="signal peptide" evidence="8">
    <location>
        <begin position="1"/>
        <end position="20"/>
    </location>
</feature>
<dbReference type="InterPro" id="IPR015255">
    <property type="entry name" value="Vitellinogen_open_b-sht"/>
</dbReference>
<evidence type="ECO:0000256" key="5">
    <source>
        <dbReference type="ARBA" id="ARBA00023055"/>
    </source>
</evidence>
<name>A0A9D3N5J5_9TELE</name>
<dbReference type="InterPro" id="IPR016024">
    <property type="entry name" value="ARM-type_fold"/>
</dbReference>
<accession>A0A9D3N5J5</accession>
<comment type="subcellular location">
    <subcellularLocation>
        <location evidence="1">Secreted</location>
    </subcellularLocation>
</comment>
<dbReference type="InterPro" id="IPR015816">
    <property type="entry name" value="Vitellinogen_b-sht_N"/>
</dbReference>
<dbReference type="InterPro" id="IPR011030">
    <property type="entry name" value="Lipovitellin_superhlx_dom"/>
</dbReference>
<dbReference type="GO" id="GO:0034359">
    <property type="term" value="C:mature chylomicron"/>
    <property type="evidence" value="ECO:0007669"/>
    <property type="project" value="TreeGrafter"/>
</dbReference>
<dbReference type="Gene3D" id="2.20.50.20">
    <property type="entry name" value="Lipovitellin. Chain A, domain 3"/>
    <property type="match status" value="1"/>
</dbReference>
<evidence type="ECO:0000313" key="10">
    <source>
        <dbReference type="EMBL" id="KAG7316486.1"/>
    </source>
</evidence>
<dbReference type="FunFam" id="2.30.230.10:FF:000003">
    <property type="entry name" value="Apolipoprotein B"/>
    <property type="match status" value="1"/>
</dbReference>
<evidence type="ECO:0000259" key="9">
    <source>
        <dbReference type="PROSITE" id="PS51211"/>
    </source>
</evidence>
<dbReference type="SUPFAM" id="SSF48431">
    <property type="entry name" value="Lipovitellin-phosvitin complex, superhelical domain"/>
    <property type="match status" value="1"/>
</dbReference>
<dbReference type="InterPro" id="IPR015819">
    <property type="entry name" value="Lipid_transp_b-sht_shell"/>
</dbReference>
<dbReference type="SUPFAM" id="SSF48371">
    <property type="entry name" value="ARM repeat"/>
    <property type="match status" value="1"/>
</dbReference>
<dbReference type="Pfam" id="PF01347">
    <property type="entry name" value="Vitellogenin_N"/>
    <property type="match status" value="2"/>
</dbReference>
<keyword evidence="2" id="KW-0813">Transport</keyword>
<dbReference type="InterPro" id="IPR009454">
    <property type="entry name" value="Lipid_transpt_open_b-sht"/>
</dbReference>
<sequence length="4950" mass="548975">MGDTKLFVLLLLYTIVVTDAQDDRAVCLLAKRYKSFHKYEYLYESESLNTLNGAINGPKVSCKVEIEVPGTCHFIVLTKECTLSEVVSVDADGNPIFGSTAGAETFKDQMEKNPLKVIVEGENDIKLFPEDGELINILNIKRGIISALAVPVLQEEKNKQMPTIHGLCETDYTVNTREDIATDVTLNRDLSRCDQFRPIKDHTSPLAIITGMHYPLAQFIRSKQTCSYKFDNTKKHMTSGVCTEDHLLVPFSYKEKYGVTSVSKQTLSLLGVTEYNERVFDHKEANMKTLHLDESVDMSPSQDKNAILAVLRELSGLSHTNNGQKRAHLAYKLVAVMRKMNADTLSAALPEALEISPSLTYQALFQCGTPECSSTMMQVLRTFKSSSTEIDAAVYAMGMVPNPSRVLVKEMLEMAKFKPSKLIYYATSNAVRRLYKAEGRVTPEIQAVADYAFENIGDCTGDQEHIYLTLRVIGNMAEAVGAASPALKSAVIQCINQAAASAKVQQAAIQVFRLTTIPEEGRTVLMQVLLDGAAPVQKRIAAYLILMKNPQPDELLRLAAALPSEGNLQVKSFVISHLTNILSSTAQETKELRQKIFDSLQGNEVGNLMDATQFSRNYKFGFLEGNMIFDKENELPTEAMLEMTLNAFGFDIDMVEVGMEGKGLEPTVEALFGPNGFFPDTVMKAVYYATDKMPSQVNEILKTMIPALNDRKKRQVPKNIIREIGKNVDKLLKKLKSQDSPEAMLYLRLLGAELGYLKTNDLEEMASSVTKVAENLLKMFPTDFVKSLFSSTDNELFLHYIFMDNEFYLPTGPGLPLRVALSGTFTPGVKGGLRIRPDMSEISFMPSAGVEFVTEIGAHLPDYVHSGLEMHTNIYHESGMRAKVAMTRNQIKLTIPAPESPVKVLSVSNSMVSVTGDKTTAIPPMMDRVDVNKCTPLFPGVKYCSALQYSDAMFNDASPYFPLSGDSKFAIELHPTADVSEYTATINYAHEENTDKVTFDVKAEGTTFEATSKFMFNRKEYTVSAELQIPDYDIEAGIRIGSADPSTKGTHSIQIDLINKNIPQASLIGLAKIEAMKDALLQVQLLVPDFEADAKVIARLKREEELEVELENDLKLFDMSSVQKIILKYDHEKVEAQIKSDVNSKTQKIVSNLHTIKAHINDILDENFGQTRTKVCDILASSIEATNSYIAASKIPYVENLRVPSLHEFEVPEMLFLNIETGAKYHFGKHYYTIILPMPLGGKSSKDLNFPPALTTPNLDVPQLGLNIASIKVLLPEIFVPKTLTLSLPTLGKAELTSKLSSNLYDLEATVSAGRDSDENQGYSAKVGVTGSGPVDLLSLRIEGSALINGLMTDTLRAELNTVLNHKLIDAKISIAEEVQLMEKISIKSSSKLEATSPFNVKFSLEHTGQMGVNIEEISGDNHLKGSFVTGPIDGDVSLTQSLAIFPFKPEARIESTFEVSSTPFQAQNKILASFANGELSVVSNSAAFEDMLTHNAEVTLMRSKCALKSDTKALALGLNIHNIAEANIGIEAISIRIETKSSHSEDHINSLMVAALNSNGLVVNSDASVKLAKHTATHKASVTLDKNGLTTSGTTSVNSLFTLQNTFSGILQSSQFSLSAETKGTYIGMSIDNSNSISASMSSVALSSKSQVEVARDIWYIYDILVKAEPYTATASVTSHLKLASDTELKNTCEIKLEDLTGNVKCSTAGKLIGAHLIHEAEMEIVGLGVRINNDARYTSQFVRFSTKLQATAAPFTFNVHALANGDGELYLFGKHSAQVYTKFLLKAEPLALAHSHECRISTTHELNNQVIFEANFDKKVDTLLSFSEQSATVTVKSKINNNVFNQELRVYNSHERTGLEVSGGATFRESQDFSISALIQYDKNTDSHVINLPLLESLPAILENLKLTTVNLAEALQDYIKREEFNAQIQALLQYLIDTVTEFNLIEKVEQFKKNLVTILKNFPISTMDLEAAVSNLKIATVFVMADLVNRAQEVQEQILSRADTVMQKITLFNEEYDIKGMLLAVIEAIENVIKQIDMTKLKDSSIPVFYDVEELNVIKVHLQQYMTDLKSVVTDFDKAQLVDQMQNIIKSTEMYTERLLAKLPTEDIIEIADTLLEIINELDIFGKCKVIYNNFREVIIKYELHKRTEEFLDKLVELIKQFKIDKTIQVLDKTLKSIQIPFPRMLDDALTYLKSTDIKQIIDDLNILIEAYVQSVKSFEYNTFVEEVNQKLTKFTADLNKLIVSLELPKKLEATREFINYALSSMSASLEQLRSSSVSDVIKIVTNFIDTLVLNDIKTIAENFKQNLNNMDIRGELLQALQQVSDIYSKVLSVLTNAFNDYVEVATKVLGDQQFVTELKQIIDNVVKVLKTSEIEIPSFTVPLTDLVLPSRKFSLQQLQEAELPVQFSLPQFTILGSYTVPAITITYDDIKQLLIDLADFIINFNAEAFANNVYIEKLRVNLPELSTFTLPVVTLPYISFPAIPKLNSNHILDIPLQIPEIKLPKIPNSLILPALGKLHGKIRVNSPIYTLSTFVEFKNSTDTEQRQHFIALINSVGESSSFKILDYNLNASVRIGLPKMSRMIIADTLKFIHSALTVEHQASVTLYGLSAQATAHTNVKVMTTPYTADFRNTAFFAVEDGMSASSDTTYKHQVNIPFLSLTSEATLTESAFVLQKDGAIQLTVGNTGKGKFALSGYSNEGTHKSDLLCTIAPTTVKLTFTGDTNLKGAISGTLTNAVNIIVHPTEITVDIKNKGNGKVSLQESLSTKFEIQNEHALILNRLKQHINNAALLRFSQNKYSYNFTLENNNFETGIYTSVNGETDLDFLTVPISIPEIAIPVIELTIPAITDVNLYEIIGLKYLTTKPTVDVNAKIVYQKSRLASIIDLGFMSFPGVGNLISEISFKSSIFNLITNAGLYGDNDLVVRIAATSTSVFEELKAKLEGTSSLTFKRGLKLANALSLKNAYIEGTHNSTVTVNTELLEAAVAVTTVANMNLPILSIEVNHKLLADTKTHPNAVSTLTIKQKCDLPIIMAVGSGEAEHILKVDAAASYISMDSTTKGMIDGSFLETGIVKGALDNEATMHMTGEVVRSKLSTTGNVNVNYGDIKVEFDVNENFDMESALNHVYTVMNIVSNNEVNIATFNTKGKHVAKATVDLVPMRSLVTNVEFDLSQPTNLGDFTIYEKTAVDLTLFKQKISYYTKMVSPVYNTNIVVEMEADAPIFKVVFKSSAKSPFVLLDYDLDSYLSTVVENEVLNARAKAFLEHSDFTIDFNSIFTPSAPSHTMNVDITSQTFTDVNLRYAAHREGVTASISSPSTSLLGFQLLGKAPSQLTSRVYSQYASAPENDILKVNIAADRNEKIHFQADCNLQAPKEMILGLKSRLPAITSAISKFAEKYGILDAINGLKTTLFSALNEAFTISYNHSPDLGQLSILFRNVIVQYSKAIQQLLDAAVTFLRETQIKLPGMEETTLPEIFQQIKSSIAAVYEKVIDAITVNLKAHLSTVKTIRIVLPDVATRYKSFHKYEYLYESESLNTVNGAINGPKVSCKVRIEVPGTCHFIVHTMECTLSEVANVDADGNLVFVPTAGGETFKAEMKKNPLKVIVEGENDIKLFPEDGELINILNIKRGIISALAVPVLQEEKNKQMPTIHGLCETDYTVNTREDIATDVTLNRDLSRCDQFRPIKDHTSPLAIITGMIPNSLIREISKNVDKLIQNLKAQDAPEAMVYLRLLGAELGYLKTSDMEEMGKTVTKMAESLLKMFPTSFVKSLFSSTDNELFLHYIFMDNEFYLPTGPGLPLRVALSGTFTPGFKGGLRISPDMREISFMPSAGVEFVTEIGAHLPDYVHSGLEMHTNIYHESGMRAKVAMTRNQIKLTIPAPESPVKVLSVSKSMVSVTGDKTTAIPPMMDRVDVNKCTPLFPGVKYCSALQYSDAMFNDASPYFPLSGDSQFAIELHPTADVSEYTATINYAHEKNTDKVTFDVKAEGTTFEATSKFMFNRKEYTVSAELQIPDYDIEAGIRIGSADPSTKGTHSIQIDLINKNIPQASLIGLAKIEAMKDALLQVQLLVPDFEADAKVIARLKCEEELEVELESDLKLFDMSSVQKLILKYDDDDIEVEIKSDVSSETQDIIPKLNTIKAHITGLLDQQIGQMEMKVCDVLVLSAETLTLSLSTLGKAELTSKLSSNLYDLEATVSAGRDSDENQGYSAKVGVTGSGPVDLLPLRIEGSALINGLMTDTLRAELNTVLNHKLIDAKISIAEEVQLMEKISIKSSSKLEATSPFNVKFSLEHTAGKLMGAHMSHDTEMEIVGLFVKISNDARFTSQHVRFSSNLQATSAPFTFNVHALANGHGELYLFGKHSAQVYTKVLLKAEPLALAHSHECRISTTHELINDAIFETNIYKKIDLKLSPSEQSVSVTVTSKINNSVMNQEVRAYNNNERTGLEVSGGVIYRESEDFSLSAFLKYDKNSERHVIIVPFIESLENLKITSVTLAGALQNYINREEFIVQFQTLLEYLTDFVTDLHLEERFVQLKQSLVTFAVSCPFTAVDLEAAVSNLNLADLVNRVCEVQEQILRGALADTVMQKITLLNEEYDIKGMLPAAIKAIENVIKQIDMTKLKDSSIPVFYDVEELNVIKVHLQQYMTDLKSVIINELDIFGKCKVIYNNFREVIIKYELHKRTEEFLDKLVELIKQFKIDKTIQVLDKTLKSIQIPFPRMLDDALTYLKSTDIKQIIDDLNILIEAFVQSVKSFEYNTFVEEVNQKLTKFTADLNKLIVSLELPKKLEATREFINYALSSMSASLEQLRSSSVSDVIKIVTNFIDTLVLNDIKTIAENFKQNLNNMDIRGELLQALQQVRDIYSKVLSVLTNAFNDYVEVVTKVLGDQQFVTELKQIIDNAVKVLKTSEIEIPSFTVPLTDLVLPSRKFSLQQLQEAELPVQFSTNH</sequence>
<dbReference type="Gene3D" id="2.30.230.10">
    <property type="entry name" value="Lipovitellin, beta-sheet shell regions, chain A"/>
    <property type="match status" value="2"/>
</dbReference>
<dbReference type="GO" id="GO:0034361">
    <property type="term" value="C:very-low-density lipoprotein particle"/>
    <property type="evidence" value="ECO:0007669"/>
    <property type="project" value="TreeGrafter"/>
</dbReference>
<keyword evidence="6" id="KW-0325">Glycoprotein</keyword>
<dbReference type="PROSITE" id="PS51211">
    <property type="entry name" value="VITELLOGENIN"/>
    <property type="match status" value="2"/>
</dbReference>
<proteinExistence type="predicted"/>
<dbReference type="GO" id="GO:0042632">
    <property type="term" value="P:cholesterol homeostasis"/>
    <property type="evidence" value="ECO:0007669"/>
    <property type="project" value="TreeGrafter"/>
</dbReference>
<dbReference type="InterPro" id="IPR015817">
    <property type="entry name" value="Vitellinogen_open_b-sht_sub1"/>
</dbReference>
<evidence type="ECO:0000256" key="8">
    <source>
        <dbReference type="SAM" id="SignalP"/>
    </source>
</evidence>
<dbReference type="GO" id="GO:0034362">
    <property type="term" value="C:low-density lipoprotein particle"/>
    <property type="evidence" value="ECO:0007669"/>
    <property type="project" value="TreeGrafter"/>
</dbReference>
<keyword evidence="11" id="KW-1185">Reference proteome</keyword>
<dbReference type="GO" id="GO:0006642">
    <property type="term" value="P:triglyceride mobilization"/>
    <property type="evidence" value="ECO:0007669"/>
    <property type="project" value="TreeGrafter"/>
</dbReference>
<evidence type="ECO:0000256" key="7">
    <source>
        <dbReference type="PROSITE-ProRule" id="PRU00557"/>
    </source>
</evidence>
<dbReference type="InterPro" id="IPR001747">
    <property type="entry name" value="Vitellogenin_N"/>
</dbReference>
<dbReference type="OrthoDB" id="6484170at2759"/>
<gene>
    <name evidence="10" type="ORF">KOW79_020027</name>
</gene>
<dbReference type="EMBL" id="JAHKSW010000025">
    <property type="protein sequence ID" value="KAG7316486.1"/>
    <property type="molecule type" value="Genomic_DNA"/>
</dbReference>
<dbReference type="Proteomes" id="UP000824219">
    <property type="component" value="Linkage Group LG25"/>
</dbReference>
<dbReference type="GO" id="GO:0030301">
    <property type="term" value="P:cholesterol transport"/>
    <property type="evidence" value="ECO:0007669"/>
    <property type="project" value="TreeGrafter"/>
</dbReference>